<feature type="transmembrane region" description="Helical" evidence="9">
    <location>
        <begin position="367"/>
        <end position="386"/>
    </location>
</feature>
<dbReference type="GeneID" id="78017542"/>
<feature type="domain" description="UspA" evidence="10">
    <location>
        <begin position="411"/>
        <end position="540"/>
    </location>
</feature>
<dbReference type="EMBL" id="CP020114">
    <property type="protein sequence ID" value="AVZ30546.1"/>
    <property type="molecule type" value="Genomic_DNA"/>
</dbReference>
<dbReference type="Gene3D" id="1.20.1530.20">
    <property type="match status" value="1"/>
</dbReference>
<feature type="transmembrane region" description="Helical" evidence="9">
    <location>
        <begin position="337"/>
        <end position="361"/>
    </location>
</feature>
<feature type="transmembrane region" description="Helical" evidence="9">
    <location>
        <begin position="67"/>
        <end position="86"/>
    </location>
</feature>
<keyword evidence="7" id="KW-0406">Ion transport</keyword>
<feature type="transmembrane region" description="Helical" evidence="9">
    <location>
        <begin position="124"/>
        <end position="145"/>
    </location>
</feature>
<feature type="transmembrane region" description="Helical" evidence="9">
    <location>
        <begin position="98"/>
        <end position="118"/>
    </location>
</feature>
<dbReference type="PANTHER" id="PTHR43562:SF4">
    <property type="entry name" value="NA(+)_H(+) ANTIPORTER NHAS5"/>
    <property type="match status" value="1"/>
</dbReference>
<keyword evidence="3" id="KW-0813">Transport</keyword>
<feature type="transmembrane region" description="Helical" evidence="9">
    <location>
        <begin position="18"/>
        <end position="35"/>
    </location>
</feature>
<dbReference type="PANTHER" id="PTHR43562">
    <property type="entry name" value="NAPA-TYPE SODIUM/HYDROGEN ANTIPORTER"/>
    <property type="match status" value="1"/>
</dbReference>
<feature type="transmembrane region" description="Helical" evidence="9">
    <location>
        <begin position="42"/>
        <end position="61"/>
    </location>
</feature>
<dbReference type="RefSeq" id="WP_006195633.1">
    <property type="nucleotide sequence ID" value="NZ_CAWNZE010000001.1"/>
</dbReference>
<dbReference type="AlphaFoldDB" id="A0A2S0Q1M7"/>
<evidence type="ECO:0000256" key="6">
    <source>
        <dbReference type="ARBA" id="ARBA00022989"/>
    </source>
</evidence>
<dbReference type="Gene3D" id="3.40.50.12370">
    <property type="match status" value="1"/>
</dbReference>
<feature type="transmembrane region" description="Helical" evidence="9">
    <location>
        <begin position="224"/>
        <end position="240"/>
    </location>
</feature>
<organism evidence="12 13">
    <name type="scientific">Nodularia spumigena UHCC 0039</name>
    <dbReference type="NCBI Taxonomy" id="1914872"/>
    <lineage>
        <taxon>Bacteria</taxon>
        <taxon>Bacillati</taxon>
        <taxon>Cyanobacteriota</taxon>
        <taxon>Cyanophyceae</taxon>
        <taxon>Nostocales</taxon>
        <taxon>Nodulariaceae</taxon>
        <taxon>Nodularia</taxon>
    </lineage>
</organism>
<dbReference type="InterPro" id="IPR006153">
    <property type="entry name" value="Cation/H_exchanger_TM"/>
</dbReference>
<sequence>MTDLLMTTLISTPIKDPVPVFLMILGIMLIAPLLFEKIRLPGIVGLILAGVVVGPNGLGLLARDNTIVLLGTVGLLFLMFMAGLETSLDDMKYNADKAVIFGLATFLVPMVLGTGAMMAIGYDLLPAVLVASCFASHTLLALPVASKLGIMRSQVMTTTLGGTLITNILALLVLAVVVRAHEGNLTLQFWLFLIPSLIIYTFLILWGLPRLGRWFFQRFGHDEGAEFTFVLASLFVVSYAAELIQIEPIIGAFLAGVAITQLIPQLSPLMNRIQFIGNTLFVPFFLISVGMLVNPMILIQEPRSLVVSGVMVTVALGSKFIPAWGAGKLFGFNFDNIMVMFGLSVAQAASTLAAITVAYNIELVDQLTVNGTIAMILVTCVASPWVTAQWGQKIKPGEATTQNPKTGTIGDRVLVPVANPRTEDNLLQLAILLAKSAKGTLLPLHILLEQNSTISPEDKTRQNQLLSTAEMIAHAAVTNVTPIGRIDESIDKGIARVAEEQQASVIVCGWKGYSTYEENLFGGVIDKIVNRSSVPVLVSRFPLPIEHTGRVFIAFTTQQTYASSFKQSIELAKSLATELKATLQLLHVVAVRGATVELTGLELPPDTPILKVRGNFVRQVSRLLKSNDLLVLNGTVEQKTQLFSLLGHAPEAIARSHPQVAMIIAYFPQ</sequence>
<keyword evidence="5 9" id="KW-0812">Transmembrane</keyword>
<dbReference type="GO" id="GO:0016020">
    <property type="term" value="C:membrane"/>
    <property type="evidence" value="ECO:0007669"/>
    <property type="project" value="UniProtKB-SubCell"/>
</dbReference>
<feature type="transmembrane region" description="Helical" evidence="9">
    <location>
        <begin position="189"/>
        <end position="212"/>
    </location>
</feature>
<evidence type="ECO:0000256" key="1">
    <source>
        <dbReference type="ARBA" id="ARBA00004141"/>
    </source>
</evidence>
<dbReference type="SUPFAM" id="SSF52402">
    <property type="entry name" value="Adenine nucleotide alpha hydrolases-like"/>
    <property type="match status" value="1"/>
</dbReference>
<comment type="subcellular location">
    <subcellularLocation>
        <location evidence="1">Membrane</location>
        <topology evidence="1">Multi-pass membrane protein</topology>
    </subcellularLocation>
</comment>
<protein>
    <submittedName>
        <fullName evidence="12">Na(+)/H(+)-K(+) antiporter GerN</fullName>
    </submittedName>
</protein>
<evidence type="ECO:0000256" key="3">
    <source>
        <dbReference type="ARBA" id="ARBA00022448"/>
    </source>
</evidence>
<dbReference type="KEGG" id="nsp:BMF81_02220"/>
<dbReference type="GO" id="GO:1902600">
    <property type="term" value="P:proton transmembrane transport"/>
    <property type="evidence" value="ECO:0007669"/>
    <property type="project" value="InterPro"/>
</dbReference>
<dbReference type="InterPro" id="IPR038770">
    <property type="entry name" value="Na+/solute_symporter_sf"/>
</dbReference>
<proteinExistence type="inferred from homology"/>
<evidence type="ECO:0000259" key="11">
    <source>
        <dbReference type="Pfam" id="PF00999"/>
    </source>
</evidence>
<evidence type="ECO:0000256" key="5">
    <source>
        <dbReference type="ARBA" id="ARBA00022692"/>
    </source>
</evidence>
<dbReference type="Proteomes" id="UP000244056">
    <property type="component" value="Chromosome"/>
</dbReference>
<evidence type="ECO:0000256" key="8">
    <source>
        <dbReference type="ARBA" id="ARBA00023136"/>
    </source>
</evidence>
<accession>A0A2S0Q1M7</accession>
<evidence type="ECO:0000313" key="12">
    <source>
        <dbReference type="EMBL" id="AVZ30546.1"/>
    </source>
</evidence>
<dbReference type="Pfam" id="PF00582">
    <property type="entry name" value="Usp"/>
    <property type="match status" value="1"/>
</dbReference>
<evidence type="ECO:0000256" key="7">
    <source>
        <dbReference type="ARBA" id="ARBA00023065"/>
    </source>
</evidence>
<keyword evidence="8 9" id="KW-0472">Membrane</keyword>
<evidence type="ECO:0000259" key="10">
    <source>
        <dbReference type="Pfam" id="PF00582"/>
    </source>
</evidence>
<name>A0A2S0Q1M7_NODSP</name>
<dbReference type="GO" id="GO:0015297">
    <property type="term" value="F:antiporter activity"/>
    <property type="evidence" value="ECO:0007669"/>
    <property type="project" value="UniProtKB-KW"/>
</dbReference>
<feature type="transmembrane region" description="Helical" evidence="9">
    <location>
        <begin position="157"/>
        <end position="177"/>
    </location>
</feature>
<feature type="transmembrane region" description="Helical" evidence="9">
    <location>
        <begin position="275"/>
        <end position="299"/>
    </location>
</feature>
<dbReference type="InterPro" id="IPR006016">
    <property type="entry name" value="UspA"/>
</dbReference>
<evidence type="ECO:0000256" key="2">
    <source>
        <dbReference type="ARBA" id="ARBA00005551"/>
    </source>
</evidence>
<keyword evidence="4" id="KW-0050">Antiport</keyword>
<dbReference type="Pfam" id="PF00999">
    <property type="entry name" value="Na_H_Exchanger"/>
    <property type="match status" value="1"/>
</dbReference>
<feature type="domain" description="Cation/H+ exchanger transmembrane" evidence="11">
    <location>
        <begin position="27"/>
        <end position="386"/>
    </location>
</feature>
<evidence type="ECO:0000256" key="9">
    <source>
        <dbReference type="SAM" id="Phobius"/>
    </source>
</evidence>
<comment type="similarity">
    <text evidence="2">Belongs to the monovalent cation:proton antiporter 2 (CPA2) transporter (TC 2.A.37) family.</text>
</comment>
<feature type="transmembrane region" description="Helical" evidence="9">
    <location>
        <begin position="305"/>
        <end position="325"/>
    </location>
</feature>
<evidence type="ECO:0000313" key="13">
    <source>
        <dbReference type="Proteomes" id="UP000244056"/>
    </source>
</evidence>
<keyword evidence="6 9" id="KW-1133">Transmembrane helix</keyword>
<reference evidence="12 13" key="1">
    <citation type="submission" date="2017-03" db="EMBL/GenBank/DDBJ databases">
        <title>Comparative genomics of the toxic Baltic Sea cyanobacteria Nodularia spumigena UHCC 0039 and its response on varying salinity.</title>
        <authorList>
            <person name="Teikari J.E."/>
        </authorList>
    </citation>
    <scope>NUCLEOTIDE SEQUENCE [LARGE SCALE GENOMIC DNA]</scope>
    <source>
        <strain evidence="12 13">UHCC 0039</strain>
    </source>
</reference>
<gene>
    <name evidence="12" type="primary">gerN_2</name>
    <name evidence="12" type="ORF">BMF81_02220</name>
</gene>
<evidence type="ECO:0000256" key="4">
    <source>
        <dbReference type="ARBA" id="ARBA00022449"/>
    </source>
</evidence>